<evidence type="ECO:0000256" key="1">
    <source>
        <dbReference type="ARBA" id="ARBA00022679"/>
    </source>
</evidence>
<dbReference type="Gene3D" id="3.30.1370.50">
    <property type="entry name" value="R3H-like domain"/>
    <property type="match status" value="1"/>
</dbReference>
<feature type="region of interest" description="Disordered" evidence="2">
    <location>
        <begin position="753"/>
        <end position="792"/>
    </location>
</feature>
<dbReference type="Pfam" id="PF01424">
    <property type="entry name" value="R3H"/>
    <property type="match status" value="1"/>
</dbReference>
<accession>A0A830HJT1</accession>
<gene>
    <name evidence="4" type="ORF">PPROV_000457800</name>
</gene>
<dbReference type="Gene3D" id="6.10.250.1630">
    <property type="match status" value="1"/>
</dbReference>
<dbReference type="AlphaFoldDB" id="A0A830HJT1"/>
<dbReference type="EMBL" id="BNJQ01000011">
    <property type="protein sequence ID" value="GHP05831.1"/>
    <property type="molecule type" value="Genomic_DNA"/>
</dbReference>
<dbReference type="InterPro" id="IPR025527">
    <property type="entry name" value="HUWE1/Rev1_UBM"/>
</dbReference>
<dbReference type="Pfam" id="PF14377">
    <property type="entry name" value="UBM"/>
    <property type="match status" value="1"/>
</dbReference>
<dbReference type="PROSITE" id="PS51061">
    <property type="entry name" value="R3H"/>
    <property type="match status" value="1"/>
</dbReference>
<protein>
    <recommendedName>
        <fullName evidence="3">R3H domain-containing protein</fullName>
    </recommendedName>
</protein>
<feature type="compositionally biased region" description="Polar residues" evidence="2">
    <location>
        <begin position="160"/>
        <end position="172"/>
    </location>
</feature>
<dbReference type="InterPro" id="IPR036867">
    <property type="entry name" value="R3H_dom_sf"/>
</dbReference>
<evidence type="ECO:0000256" key="2">
    <source>
        <dbReference type="SAM" id="MobiDB-lite"/>
    </source>
</evidence>
<feature type="region of interest" description="Disordered" evidence="2">
    <location>
        <begin position="26"/>
        <end position="229"/>
    </location>
</feature>
<feature type="region of interest" description="Disordered" evidence="2">
    <location>
        <begin position="445"/>
        <end position="530"/>
    </location>
</feature>
<evidence type="ECO:0000313" key="5">
    <source>
        <dbReference type="Proteomes" id="UP000660262"/>
    </source>
</evidence>
<name>A0A830HJT1_9CHLO</name>
<dbReference type="OrthoDB" id="3247158at2759"/>
<dbReference type="GO" id="GO:0003676">
    <property type="term" value="F:nucleic acid binding"/>
    <property type="evidence" value="ECO:0007669"/>
    <property type="project" value="UniProtKB-UniRule"/>
</dbReference>
<evidence type="ECO:0000259" key="3">
    <source>
        <dbReference type="PROSITE" id="PS51061"/>
    </source>
</evidence>
<feature type="compositionally biased region" description="Low complexity" evidence="2">
    <location>
        <begin position="142"/>
        <end position="151"/>
    </location>
</feature>
<reference evidence="4" key="1">
    <citation type="submission" date="2020-10" db="EMBL/GenBank/DDBJ databases">
        <title>Unveiling of a novel bifunctional photoreceptor, Dualchrome1, isolated from a cosmopolitan green alga.</title>
        <authorList>
            <person name="Suzuki S."/>
            <person name="Kawachi M."/>
        </authorList>
    </citation>
    <scope>NUCLEOTIDE SEQUENCE</scope>
    <source>
        <strain evidence="4">NIES 2893</strain>
    </source>
</reference>
<dbReference type="GO" id="GO:0016740">
    <property type="term" value="F:transferase activity"/>
    <property type="evidence" value="ECO:0007669"/>
    <property type="project" value="UniProtKB-KW"/>
</dbReference>
<dbReference type="InterPro" id="IPR001374">
    <property type="entry name" value="R3H_dom"/>
</dbReference>
<sequence>MSSSLLPSAPLFIPQSVLAQRAVLAATAQGAAGSGSGAQRRRRNRGGGASADGVGDSPSVQGDGAGSGPATSGTEAPPAQARRRNRGGNRGGGASADGVGDSPSVQGDGARSGPATSGTEAPPAAQARRRNRGGNRGGGASADGVDASPSVQGDGARSGPATSGTEAPTTAQARRRNRGGNRGGGASADGEAPTPAPAAAAKAQRRRRGDASADGEVPANAATTKAQRRKWWHSLPDDVTDCITFEAIRDLRYPPFELQPQIGKSLEDVHSNSLFDPKSLSKYFLTTTQFVHPFSRREVTLEEVRRLDAHLDRHKLRDRNDPTRLEETFAHPEERLRELEGRAISQERGMINQHMMRVFGGNGIGGEPIERGARRSQRGDVRLRHVDDTTHAGGPRQLGQDTSWRLVDDGMQGEWATLGVPEPQAQMIRNANAFPSLGNWVGHRTSNVPPPPPDAFPALETETASQPRPVTATAAVWGANSSGSTRPPASVVAAASREEPPPPPPRPARSMTRLGQVPASSTVGQAAATPPQIELSAEEEAALARRRQLAEAFGIADPDNRPSSFAASSATQFSSDVLALARRDPDFVRLVESQLQQFVLSASAPNVARRPMRHSLPSSACRMHRKLCHEVAESFGLTTHSFGSGADRHVDCFYNSNSGVPSTRLSDAMLVEPSALEESDASTQGAAVEKFEMRFCDVENVRGLRGMLREWEVALNPVDGRTSDRYVALFSTKRDLEQAQSRFGAGVRGIFRVEHASPAPPPPPPTTTTTPVRDERERPLQEVPEGIDPSFLDALPPEMRAEVIAQHLASGSAL</sequence>
<dbReference type="CDD" id="cd02325">
    <property type="entry name" value="R3H"/>
    <property type="match status" value="1"/>
</dbReference>
<organism evidence="4 5">
    <name type="scientific">Pycnococcus provasolii</name>
    <dbReference type="NCBI Taxonomy" id="41880"/>
    <lineage>
        <taxon>Eukaryota</taxon>
        <taxon>Viridiplantae</taxon>
        <taxon>Chlorophyta</taxon>
        <taxon>Pseudoscourfieldiophyceae</taxon>
        <taxon>Pseudoscourfieldiales</taxon>
        <taxon>Pycnococcaceae</taxon>
        <taxon>Pycnococcus</taxon>
    </lineage>
</organism>
<evidence type="ECO:0000313" key="4">
    <source>
        <dbReference type="EMBL" id="GHP05831.1"/>
    </source>
</evidence>
<keyword evidence="1" id="KW-0808">Transferase</keyword>
<feature type="domain" description="R3H" evidence="3">
    <location>
        <begin position="585"/>
        <end position="656"/>
    </location>
</feature>
<dbReference type="SUPFAM" id="SSF82708">
    <property type="entry name" value="R3H domain"/>
    <property type="match status" value="1"/>
</dbReference>
<dbReference type="Proteomes" id="UP000660262">
    <property type="component" value="Unassembled WGS sequence"/>
</dbReference>
<comment type="caution">
    <text evidence="4">The sequence shown here is derived from an EMBL/GenBank/DDBJ whole genome shotgun (WGS) entry which is preliminary data.</text>
</comment>
<keyword evidence="5" id="KW-1185">Reference proteome</keyword>
<proteinExistence type="predicted"/>